<organism evidence="1">
    <name type="scientific">Ornithinibacillus sp. 4-3</name>
    <dbReference type="NCBI Taxonomy" id="3231488"/>
    <lineage>
        <taxon>Bacteria</taxon>
        <taxon>Bacillati</taxon>
        <taxon>Bacillota</taxon>
        <taxon>Bacilli</taxon>
        <taxon>Bacillales</taxon>
        <taxon>Bacillaceae</taxon>
        <taxon>Ornithinibacillus</taxon>
    </lineage>
</organism>
<reference evidence="1" key="1">
    <citation type="submission" date="2024-07" db="EMBL/GenBank/DDBJ databases">
        <title>Halotolerant mesophilic bacterium Ornithinibacillus sp. 4-3, sp. nov., isolated from soil.</title>
        <authorList>
            <person name="Sidarenka A.V."/>
            <person name="Guliayeva D.E."/>
            <person name="Leanovich S.I."/>
            <person name="Hileuskaya K.S."/>
            <person name="Akhremchuk A.E."/>
            <person name="Sikolenko M.A."/>
            <person name="Valentovich L.N."/>
        </authorList>
    </citation>
    <scope>NUCLEOTIDE SEQUENCE</scope>
    <source>
        <strain evidence="1">4-3</strain>
    </source>
</reference>
<sequence length="58" mass="6957">MNKQWSEMNKRMQTQLNKTSFPEGMKTLLQLREIPRSCILKPVFVLRIGFREKCDRSN</sequence>
<dbReference type="RefSeq" id="WP_368653047.1">
    <property type="nucleotide sequence ID" value="NZ_CP162599.1"/>
</dbReference>
<name>A0AB39HNT8_9BACI</name>
<evidence type="ECO:0000313" key="1">
    <source>
        <dbReference type="EMBL" id="XDK32344.1"/>
    </source>
</evidence>
<proteinExistence type="predicted"/>
<dbReference type="EMBL" id="CP162599">
    <property type="protein sequence ID" value="XDK32344.1"/>
    <property type="molecule type" value="Genomic_DNA"/>
</dbReference>
<protein>
    <submittedName>
        <fullName evidence="1">Uncharacterized protein</fullName>
    </submittedName>
</protein>
<accession>A0AB39HNT8</accession>
<dbReference type="AlphaFoldDB" id="A0AB39HNT8"/>
<gene>
    <name evidence="1" type="ORF">AB4Y30_15235</name>
</gene>